<feature type="compositionally biased region" description="Basic and acidic residues" evidence="1">
    <location>
        <begin position="1"/>
        <end position="13"/>
    </location>
</feature>
<dbReference type="RefSeq" id="WP_147373720.1">
    <property type="nucleotide sequence ID" value="NZ_QXDC01000004.1"/>
</dbReference>
<evidence type="ECO:0000256" key="1">
    <source>
        <dbReference type="SAM" id="MobiDB-lite"/>
    </source>
</evidence>
<comment type="caution">
    <text evidence="2">The sequence shown here is derived from an EMBL/GenBank/DDBJ whole genome shotgun (WGS) entry which is preliminary data.</text>
</comment>
<evidence type="ECO:0000313" key="2">
    <source>
        <dbReference type="EMBL" id="RIA37494.1"/>
    </source>
</evidence>
<dbReference type="AlphaFoldDB" id="A0A397NUV6"/>
<sequence length="88" mass="9060">MTCDHRGMAETARRHAMAMTAASRDHGDRHPEEADVMAATMGAAMQLGTMVAALIDLKMIAPGAGGTLMTTLCRLAEDTAAEMVGAGG</sequence>
<evidence type="ECO:0000313" key="3">
    <source>
        <dbReference type="Proteomes" id="UP000266568"/>
    </source>
</evidence>
<accession>A0A397NUV6</accession>
<feature type="region of interest" description="Disordered" evidence="1">
    <location>
        <begin position="1"/>
        <end position="30"/>
    </location>
</feature>
<protein>
    <submittedName>
        <fullName evidence="2">Uncharacterized protein</fullName>
    </submittedName>
</protein>
<dbReference type="EMBL" id="QXDC01000004">
    <property type="protein sequence ID" value="RIA37494.1"/>
    <property type="molecule type" value="Genomic_DNA"/>
</dbReference>
<proteinExistence type="predicted"/>
<dbReference type="Proteomes" id="UP000266568">
    <property type="component" value="Unassembled WGS sequence"/>
</dbReference>
<organism evidence="2 3">
    <name type="scientific">Hephaestia caeni</name>
    <dbReference type="NCBI Taxonomy" id="645617"/>
    <lineage>
        <taxon>Bacteria</taxon>
        <taxon>Pseudomonadati</taxon>
        <taxon>Pseudomonadota</taxon>
        <taxon>Alphaproteobacteria</taxon>
        <taxon>Sphingomonadales</taxon>
        <taxon>Sphingomonadaceae</taxon>
        <taxon>Hephaestia</taxon>
    </lineage>
</organism>
<reference evidence="2 3" key="1">
    <citation type="submission" date="2018-08" db="EMBL/GenBank/DDBJ databases">
        <title>Genomic Encyclopedia of Type Strains, Phase IV (KMG-IV): sequencing the most valuable type-strain genomes for metagenomic binning, comparative biology and taxonomic classification.</title>
        <authorList>
            <person name="Goeker M."/>
        </authorList>
    </citation>
    <scope>NUCLEOTIDE SEQUENCE [LARGE SCALE GENOMIC DNA]</scope>
    <source>
        <strain evidence="2 3">DSM 25527</strain>
    </source>
</reference>
<keyword evidence="3" id="KW-1185">Reference proteome</keyword>
<gene>
    <name evidence="2" type="ORF">DFR49_3379</name>
</gene>
<name>A0A397NUV6_9SPHN</name>